<evidence type="ECO:0000256" key="4">
    <source>
        <dbReference type="ARBA" id="ARBA00022491"/>
    </source>
</evidence>
<dbReference type="GO" id="GO:0000122">
    <property type="term" value="P:negative regulation of transcription by RNA polymerase II"/>
    <property type="evidence" value="ECO:0007669"/>
    <property type="project" value="TreeGrafter"/>
</dbReference>
<dbReference type="GO" id="GO:1990617">
    <property type="term" value="C:CHOP-ATF4 complex"/>
    <property type="evidence" value="ECO:0007669"/>
    <property type="project" value="TreeGrafter"/>
</dbReference>
<evidence type="ECO:0000256" key="7">
    <source>
        <dbReference type="ARBA" id="ARBA00023015"/>
    </source>
</evidence>
<keyword evidence="6" id="KW-0832">Ubl conjugation</keyword>
<evidence type="ECO:0000256" key="6">
    <source>
        <dbReference type="ARBA" id="ARBA00022843"/>
    </source>
</evidence>
<keyword evidence="7" id="KW-0805">Transcription regulation</keyword>
<dbReference type="GO" id="GO:0036488">
    <property type="term" value="C:CHOP-C/EBP complex"/>
    <property type="evidence" value="ECO:0007669"/>
    <property type="project" value="TreeGrafter"/>
</dbReference>
<reference evidence="13 14" key="1">
    <citation type="submission" date="2019-09" db="EMBL/GenBank/DDBJ databases">
        <title>Bird 10,000 Genomes (B10K) Project - Family phase.</title>
        <authorList>
            <person name="Zhang G."/>
        </authorList>
    </citation>
    <scope>NUCLEOTIDE SEQUENCE [LARGE SCALE GENOMIC DNA]</scope>
    <source>
        <strain evidence="13">OUT-0022</strain>
        <tissue evidence="13">Blood</tissue>
    </source>
</reference>
<feature type="non-terminal residue" evidence="13">
    <location>
        <position position="1"/>
    </location>
</feature>
<dbReference type="RefSeq" id="XP_068853765.1">
    <property type="nucleotide sequence ID" value="XM_068997664.1"/>
</dbReference>
<evidence type="ECO:0000256" key="9">
    <source>
        <dbReference type="ARBA" id="ARBA00023159"/>
    </source>
</evidence>
<evidence type="ECO:0000313" key="13">
    <source>
        <dbReference type="EMBL" id="NWY21371.1"/>
    </source>
</evidence>
<keyword evidence="11" id="KW-0834">Unfolded protein response</keyword>
<keyword evidence="10" id="KW-0804">Transcription</keyword>
<keyword evidence="4" id="KW-0678">Repressor</keyword>
<dbReference type="GO" id="GO:1990622">
    <property type="term" value="C:CHOP-ATF3 complex"/>
    <property type="evidence" value="ECO:0007669"/>
    <property type="project" value="TreeGrafter"/>
</dbReference>
<comment type="similarity">
    <text evidence="2">Belongs to the bZIP family.</text>
</comment>
<dbReference type="Gene3D" id="1.20.5.170">
    <property type="match status" value="1"/>
</dbReference>
<dbReference type="GO" id="GO:0006986">
    <property type="term" value="P:response to unfolded protein"/>
    <property type="evidence" value="ECO:0007669"/>
    <property type="project" value="UniProtKB-KW"/>
</dbReference>
<feature type="region of interest" description="Disordered" evidence="12">
    <location>
        <begin position="29"/>
        <end position="130"/>
    </location>
</feature>
<dbReference type="GO" id="GO:0000978">
    <property type="term" value="F:RNA polymerase II cis-regulatory region sequence-specific DNA binding"/>
    <property type="evidence" value="ECO:0007669"/>
    <property type="project" value="TreeGrafter"/>
</dbReference>
<evidence type="ECO:0000256" key="2">
    <source>
        <dbReference type="ARBA" id="ARBA00007163"/>
    </source>
</evidence>
<evidence type="ECO:0000256" key="5">
    <source>
        <dbReference type="ARBA" id="ARBA00022553"/>
    </source>
</evidence>
<organism evidence="13 14">
    <name type="scientific">Aphelocoma coerulescens</name>
    <name type="common">Florida scrub-jay</name>
    <name type="synonym">Corvus coerulescens</name>
    <dbReference type="NCBI Taxonomy" id="39617"/>
    <lineage>
        <taxon>Eukaryota</taxon>
        <taxon>Metazoa</taxon>
        <taxon>Chordata</taxon>
        <taxon>Craniata</taxon>
        <taxon>Vertebrata</taxon>
        <taxon>Euteleostomi</taxon>
        <taxon>Archelosauria</taxon>
        <taxon>Archosauria</taxon>
        <taxon>Dinosauria</taxon>
        <taxon>Saurischia</taxon>
        <taxon>Theropoda</taxon>
        <taxon>Coelurosauria</taxon>
        <taxon>Aves</taxon>
        <taxon>Neognathae</taxon>
        <taxon>Neoaves</taxon>
        <taxon>Telluraves</taxon>
        <taxon>Australaves</taxon>
        <taxon>Passeriformes</taxon>
        <taxon>Corvoidea</taxon>
        <taxon>Corvidae</taxon>
        <taxon>Aphelocoma</taxon>
    </lineage>
</organism>
<dbReference type="GO" id="GO:0070059">
    <property type="term" value="P:intrinsic apoptotic signaling pathway in response to endoplasmic reticulum stress"/>
    <property type="evidence" value="ECO:0007669"/>
    <property type="project" value="TreeGrafter"/>
</dbReference>
<dbReference type="GO" id="GO:0001228">
    <property type="term" value="F:DNA-binding transcription activator activity, RNA polymerase II-specific"/>
    <property type="evidence" value="ECO:0007669"/>
    <property type="project" value="TreeGrafter"/>
</dbReference>
<protein>
    <submittedName>
        <fullName evidence="13">DDIT3 protein</fullName>
    </submittedName>
</protein>
<keyword evidence="5" id="KW-0597">Phosphoprotein</keyword>
<evidence type="ECO:0000256" key="12">
    <source>
        <dbReference type="SAM" id="MobiDB-lite"/>
    </source>
</evidence>
<evidence type="ECO:0000256" key="11">
    <source>
        <dbReference type="ARBA" id="ARBA00023230"/>
    </source>
</evidence>
<evidence type="ECO:0000256" key="10">
    <source>
        <dbReference type="ARBA" id="ARBA00023163"/>
    </source>
</evidence>
<accession>A0A7K7CKF6</accession>
<dbReference type="GO" id="GO:0046982">
    <property type="term" value="F:protein heterodimerization activity"/>
    <property type="evidence" value="ECO:0007669"/>
    <property type="project" value="TreeGrafter"/>
</dbReference>
<dbReference type="AlphaFoldDB" id="A0A7K7CKF6"/>
<evidence type="ECO:0000256" key="1">
    <source>
        <dbReference type="ARBA" id="ARBA00004496"/>
    </source>
</evidence>
<feature type="compositionally biased region" description="Basic and acidic residues" evidence="12">
    <location>
        <begin position="111"/>
        <end position="130"/>
    </location>
</feature>
<keyword evidence="9" id="KW-0010">Activator</keyword>
<dbReference type="PANTHER" id="PTHR16833:SF0">
    <property type="entry name" value="DNA DAMAGE-INDUCIBLE TRANSCRIPT 3 PROTEIN"/>
    <property type="match status" value="1"/>
</dbReference>
<comment type="caution">
    <text evidence="13">The sequence shown here is derived from an EMBL/GenBank/DDBJ whole genome shotgun (WGS) entry which is preliminary data.</text>
</comment>
<dbReference type="GO" id="GO:0006983">
    <property type="term" value="P:ER overload response"/>
    <property type="evidence" value="ECO:0007669"/>
    <property type="project" value="TreeGrafter"/>
</dbReference>
<feature type="non-terminal residue" evidence="13">
    <location>
        <position position="165"/>
    </location>
</feature>
<feature type="compositionally biased region" description="Low complexity" evidence="12">
    <location>
        <begin position="55"/>
        <end position="90"/>
    </location>
</feature>
<dbReference type="Proteomes" id="UP000575874">
    <property type="component" value="Unassembled WGS sequence"/>
</dbReference>
<dbReference type="GO" id="GO:0005737">
    <property type="term" value="C:cytoplasm"/>
    <property type="evidence" value="ECO:0007669"/>
    <property type="project" value="UniProtKB-SubCell"/>
</dbReference>
<name>A0A7K7CKF6_APHCE</name>
<sequence>MAAEGLWGPGGPPGWELEGWYQDLQEVLAAEPPGTAPTWGAEQVDPGPGGCGLDAALAEELLELLGPEGAAPAEAPGAAPGGSSSALPGPAEEEEEARGARRKRRGGPGAPRERDGERRQRDGERRVRELTAHNERLRAEIQRLSAEVQRTRAALIDRIVNLRRV</sequence>
<proteinExistence type="inferred from homology"/>
<dbReference type="InterPro" id="IPR016670">
    <property type="entry name" value="DNA_damage_induc_transcript_3"/>
</dbReference>
<dbReference type="GeneID" id="138100002"/>
<evidence type="ECO:0000256" key="3">
    <source>
        <dbReference type="ARBA" id="ARBA00022490"/>
    </source>
</evidence>
<dbReference type="PANTHER" id="PTHR16833">
    <property type="entry name" value="DNA DAMAGE-INDUCIBLE TRANSCRIPT 3 DDIT3"/>
    <property type="match status" value="1"/>
</dbReference>
<keyword evidence="8" id="KW-0238">DNA-binding</keyword>
<keyword evidence="3" id="KW-0963">Cytoplasm</keyword>
<gene>
    <name evidence="13" type="primary">Ddit3</name>
    <name evidence="13" type="ORF">APHCOE_R15885</name>
</gene>
<keyword evidence="14" id="KW-1185">Reference proteome</keyword>
<evidence type="ECO:0000256" key="8">
    <source>
        <dbReference type="ARBA" id="ARBA00023125"/>
    </source>
</evidence>
<dbReference type="EMBL" id="VZSI01000217">
    <property type="protein sequence ID" value="NWY21371.1"/>
    <property type="molecule type" value="Genomic_DNA"/>
</dbReference>
<evidence type="ECO:0000313" key="14">
    <source>
        <dbReference type="Proteomes" id="UP000575874"/>
    </source>
</evidence>
<comment type="subcellular location">
    <subcellularLocation>
        <location evidence="1">Cytoplasm</location>
    </subcellularLocation>
</comment>